<dbReference type="Proteomes" id="UP000236724">
    <property type="component" value="Unassembled WGS sequence"/>
</dbReference>
<evidence type="ECO:0000256" key="1">
    <source>
        <dbReference type="SAM" id="SignalP"/>
    </source>
</evidence>
<dbReference type="AlphaFoldDB" id="A0A1H6FES9"/>
<reference evidence="2 3" key="1">
    <citation type="submission" date="2016-10" db="EMBL/GenBank/DDBJ databases">
        <authorList>
            <person name="de Groot N.N."/>
        </authorList>
    </citation>
    <scope>NUCLEOTIDE SEQUENCE [LARGE SCALE GENOMIC DNA]</scope>
    <source>
        <strain evidence="2">MBHS1</strain>
    </source>
</reference>
<accession>A0A1H6FES9</accession>
<evidence type="ECO:0008006" key="4">
    <source>
        <dbReference type="Google" id="ProtNLM"/>
    </source>
</evidence>
<evidence type="ECO:0000313" key="3">
    <source>
        <dbReference type="Proteomes" id="UP000236724"/>
    </source>
</evidence>
<dbReference type="RefSeq" id="WP_177428548.1">
    <property type="nucleotide sequence ID" value="NZ_FMSV02000533.1"/>
</dbReference>
<keyword evidence="1" id="KW-0732">Signal</keyword>
<evidence type="ECO:0000313" key="2">
    <source>
        <dbReference type="EMBL" id="SEH07514.1"/>
    </source>
</evidence>
<keyword evidence="3" id="KW-1185">Reference proteome</keyword>
<dbReference type="InterPro" id="IPR026919">
    <property type="entry name" value="ADGRV1"/>
</dbReference>
<dbReference type="Pfam" id="PF13385">
    <property type="entry name" value="Laminin_G_3"/>
    <property type="match status" value="1"/>
</dbReference>
<dbReference type="GO" id="GO:0016020">
    <property type="term" value="C:membrane"/>
    <property type="evidence" value="ECO:0007669"/>
    <property type="project" value="InterPro"/>
</dbReference>
<dbReference type="GO" id="GO:0071277">
    <property type="term" value="P:cellular response to calcium ion"/>
    <property type="evidence" value="ECO:0007669"/>
    <property type="project" value="TreeGrafter"/>
</dbReference>
<feature type="chain" id="PRO_5014964741" description="LamG-like jellyroll fold domain-containing protein" evidence="1">
    <location>
        <begin position="22"/>
        <end position="472"/>
    </location>
</feature>
<sequence>MHSHKILSCAALLCLSTNVWADINEGLVAYFPFNGNANDESGNNYRSVVFGPSLTADRFDNENSAYQFSNNFIETNVDDTQFSNSMSYSLWVKTADDTSNYPISDGQDSLYFDYDRNSLRRINGNDYETFNVDLTNNTWHHIVVSYVDKTVTVHVNGLKFHQGSYSESFAFGDHFRFGKATSTGSPQFTGILDDIRIYNRALTDDEAYELYSGNTPAPIGGSGFTQTDLNNAKAEGINEGQQVCQTDPASCNISAGASQAELDAAKATGVTEGQEGCKTNPASCNIAIGFTQAEVDLQVSDAVATAQTALEACLADNTDSASLQAALDNAYQQGFSAASQSCTGATPTNFVQLTGGGFYSPGDSVNVQLQETIDVDSFEQVDLWVIIELPGGDLLYMTDNPLAQFDLLPAPFKRSLQRSNNTHRVLDFEVPPGMGGDYQFYAFFVKENSDMSMLFRKLSSNVATTKLTLRNQ</sequence>
<dbReference type="PANTHER" id="PTHR46682">
    <property type="entry name" value="ADHESION G-PROTEIN COUPLED RECEPTOR V1"/>
    <property type="match status" value="1"/>
</dbReference>
<dbReference type="SUPFAM" id="SSF49899">
    <property type="entry name" value="Concanavalin A-like lectins/glucanases"/>
    <property type="match status" value="1"/>
</dbReference>
<dbReference type="GO" id="GO:0010855">
    <property type="term" value="F:adenylate cyclase inhibitor activity"/>
    <property type="evidence" value="ECO:0007669"/>
    <property type="project" value="TreeGrafter"/>
</dbReference>
<dbReference type="InterPro" id="IPR013320">
    <property type="entry name" value="ConA-like_dom_sf"/>
</dbReference>
<dbReference type="EMBL" id="FMSV02000533">
    <property type="protein sequence ID" value="SEH07514.1"/>
    <property type="molecule type" value="Genomic_DNA"/>
</dbReference>
<feature type="signal peptide" evidence="1">
    <location>
        <begin position="1"/>
        <end position="21"/>
    </location>
</feature>
<name>A0A1H6FES9_9GAMM</name>
<proteinExistence type="predicted"/>
<dbReference type="GO" id="GO:0001965">
    <property type="term" value="F:G-protein alpha-subunit binding"/>
    <property type="evidence" value="ECO:0007669"/>
    <property type="project" value="TreeGrafter"/>
</dbReference>
<protein>
    <recommendedName>
        <fullName evidence="4">LamG-like jellyroll fold domain-containing protein</fullName>
    </recommendedName>
</protein>
<dbReference type="GO" id="GO:0005737">
    <property type="term" value="C:cytoplasm"/>
    <property type="evidence" value="ECO:0007669"/>
    <property type="project" value="TreeGrafter"/>
</dbReference>
<dbReference type="PANTHER" id="PTHR46682:SF1">
    <property type="entry name" value="ADHESION G-PROTEIN COUPLED RECEPTOR V1"/>
    <property type="match status" value="1"/>
</dbReference>
<organism evidence="2 3">
    <name type="scientific">Candidatus Venteria ishoeyi</name>
    <dbReference type="NCBI Taxonomy" id="1899563"/>
    <lineage>
        <taxon>Bacteria</taxon>
        <taxon>Pseudomonadati</taxon>
        <taxon>Pseudomonadota</taxon>
        <taxon>Gammaproteobacteria</taxon>
        <taxon>Thiotrichales</taxon>
        <taxon>Thiotrichaceae</taxon>
        <taxon>Venteria</taxon>
    </lineage>
</organism>
<dbReference type="GO" id="GO:0004930">
    <property type="term" value="F:G protein-coupled receptor activity"/>
    <property type="evidence" value="ECO:0007669"/>
    <property type="project" value="InterPro"/>
</dbReference>
<gene>
    <name evidence="2" type="ORF">MBHS_03390</name>
</gene>
<dbReference type="Gene3D" id="2.60.120.200">
    <property type="match status" value="1"/>
</dbReference>